<feature type="domain" description="tRNA/rRNA methyltransferase SpoU type" evidence="3">
    <location>
        <begin position="123"/>
        <end position="262"/>
    </location>
</feature>
<dbReference type="CDD" id="cd18095">
    <property type="entry name" value="SpoU-like_rRNA-MTase"/>
    <property type="match status" value="1"/>
</dbReference>
<dbReference type="PANTHER" id="PTHR43191:SF12">
    <property type="entry name" value="RRNA METHYLASE"/>
    <property type="match status" value="1"/>
</dbReference>
<gene>
    <name evidence="4" type="ORF">HNQ67_000564</name>
</gene>
<dbReference type="InterPro" id="IPR029028">
    <property type="entry name" value="Alpha/beta_knot_MTases"/>
</dbReference>
<dbReference type="PANTHER" id="PTHR43191">
    <property type="entry name" value="RRNA METHYLTRANSFERASE 3"/>
    <property type="match status" value="1"/>
</dbReference>
<evidence type="ECO:0000313" key="4">
    <source>
        <dbReference type="EMBL" id="MBB5291068.1"/>
    </source>
</evidence>
<dbReference type="SUPFAM" id="SSF55315">
    <property type="entry name" value="L30e-like"/>
    <property type="match status" value="1"/>
</dbReference>
<evidence type="ECO:0000256" key="2">
    <source>
        <dbReference type="ARBA" id="ARBA00022679"/>
    </source>
</evidence>
<dbReference type="InterPro" id="IPR051259">
    <property type="entry name" value="rRNA_Methyltransferase"/>
</dbReference>
<dbReference type="Pfam" id="PF00588">
    <property type="entry name" value="SpoU_methylase"/>
    <property type="match status" value="1"/>
</dbReference>
<dbReference type="SUPFAM" id="SSF75217">
    <property type="entry name" value="alpha/beta knot"/>
    <property type="match status" value="1"/>
</dbReference>
<dbReference type="Proteomes" id="UP000566663">
    <property type="component" value="Unassembled WGS sequence"/>
</dbReference>
<keyword evidence="5" id="KW-1185">Reference proteome</keyword>
<dbReference type="InterPro" id="IPR029026">
    <property type="entry name" value="tRNA_m1G_MTases_N"/>
</dbReference>
<dbReference type="InterPro" id="IPR001537">
    <property type="entry name" value="SpoU_MeTrfase"/>
</dbReference>
<dbReference type="RefSeq" id="WP_183252115.1">
    <property type="nucleotide sequence ID" value="NZ_BAAAFF010000004.1"/>
</dbReference>
<dbReference type="AlphaFoldDB" id="A0A7W8HXV0"/>
<dbReference type="EMBL" id="JACHFZ010000001">
    <property type="protein sequence ID" value="MBB5291068.1"/>
    <property type="molecule type" value="Genomic_DNA"/>
</dbReference>
<keyword evidence="1 4" id="KW-0489">Methyltransferase</keyword>
<accession>A0A7W8HXV0</accession>
<evidence type="ECO:0000259" key="3">
    <source>
        <dbReference type="Pfam" id="PF00588"/>
    </source>
</evidence>
<dbReference type="GO" id="GO:0006396">
    <property type="term" value="P:RNA processing"/>
    <property type="evidence" value="ECO:0007669"/>
    <property type="project" value="InterPro"/>
</dbReference>
<sequence length="268" mass="27745">MAVIPIDDPLDARVAVFRDIRERDLTGRQGLFVAEGEVVLRVLASPASRCRPVAALIAEKRIAALADVVEALPPETPVYAASQPVLDSIAGFHLHRGILAVGEKPAPPPLAGLLAGMGDDHVVVVVACGIGNHDNMGGIFRAAAAFGAAAVLLDGRCCDPFYRKAIRVSVGAVLRTPMSRGLGARELIEGLSGAGFRVLAMTPSSLSPLHLSPRGGRTAIVLGAEGPGLPPDLLQRCETLGIPMSGGFDSLNVATAGAIALHHFTREA</sequence>
<evidence type="ECO:0000256" key="1">
    <source>
        <dbReference type="ARBA" id="ARBA00022603"/>
    </source>
</evidence>
<dbReference type="GO" id="GO:0003723">
    <property type="term" value="F:RNA binding"/>
    <property type="evidence" value="ECO:0007669"/>
    <property type="project" value="InterPro"/>
</dbReference>
<name>A0A7W8HXV0_9CAUL</name>
<dbReference type="GO" id="GO:0032259">
    <property type="term" value="P:methylation"/>
    <property type="evidence" value="ECO:0007669"/>
    <property type="project" value="UniProtKB-KW"/>
</dbReference>
<organism evidence="4 5">
    <name type="scientific">Brevundimonas basaltis</name>
    <dbReference type="NCBI Taxonomy" id="472166"/>
    <lineage>
        <taxon>Bacteria</taxon>
        <taxon>Pseudomonadati</taxon>
        <taxon>Pseudomonadota</taxon>
        <taxon>Alphaproteobacteria</taxon>
        <taxon>Caulobacterales</taxon>
        <taxon>Caulobacteraceae</taxon>
        <taxon>Brevundimonas</taxon>
    </lineage>
</organism>
<comment type="caution">
    <text evidence="4">The sequence shown here is derived from an EMBL/GenBank/DDBJ whole genome shotgun (WGS) entry which is preliminary data.</text>
</comment>
<keyword evidence="2" id="KW-0808">Transferase</keyword>
<dbReference type="InterPro" id="IPR029064">
    <property type="entry name" value="Ribosomal_eL30-like_sf"/>
</dbReference>
<dbReference type="GO" id="GO:0008173">
    <property type="term" value="F:RNA methyltransferase activity"/>
    <property type="evidence" value="ECO:0007669"/>
    <property type="project" value="InterPro"/>
</dbReference>
<proteinExistence type="predicted"/>
<dbReference type="Gene3D" id="3.40.1280.10">
    <property type="match status" value="1"/>
</dbReference>
<reference evidence="4 5" key="1">
    <citation type="submission" date="2020-08" db="EMBL/GenBank/DDBJ databases">
        <title>Genomic Encyclopedia of Type Strains, Phase IV (KMG-IV): sequencing the most valuable type-strain genomes for metagenomic binning, comparative biology and taxonomic classification.</title>
        <authorList>
            <person name="Goeker M."/>
        </authorList>
    </citation>
    <scope>NUCLEOTIDE SEQUENCE [LARGE SCALE GENOMIC DNA]</scope>
    <source>
        <strain evidence="4 5">DSM 25335</strain>
    </source>
</reference>
<evidence type="ECO:0000313" key="5">
    <source>
        <dbReference type="Proteomes" id="UP000566663"/>
    </source>
</evidence>
<protein>
    <submittedName>
        <fullName evidence="4">tRNA G18 (Ribose-2'-O)-methylase SpoU</fullName>
    </submittedName>
</protein>